<organism evidence="1 2">
    <name type="scientific">Xylaria bambusicola</name>
    <dbReference type="NCBI Taxonomy" id="326684"/>
    <lineage>
        <taxon>Eukaryota</taxon>
        <taxon>Fungi</taxon>
        <taxon>Dikarya</taxon>
        <taxon>Ascomycota</taxon>
        <taxon>Pezizomycotina</taxon>
        <taxon>Sordariomycetes</taxon>
        <taxon>Xylariomycetidae</taxon>
        <taxon>Xylariales</taxon>
        <taxon>Xylariaceae</taxon>
        <taxon>Xylaria</taxon>
    </lineage>
</organism>
<comment type="caution">
    <text evidence="1">The sequence shown here is derived from an EMBL/GenBank/DDBJ whole genome shotgun (WGS) entry which is preliminary data.</text>
</comment>
<proteinExistence type="predicted"/>
<dbReference type="Gene3D" id="3.40.50.720">
    <property type="entry name" value="NAD(P)-binding Rossmann-like Domain"/>
    <property type="match status" value="1"/>
</dbReference>
<keyword evidence="2" id="KW-1185">Reference proteome</keyword>
<accession>A0AAN7ZAG3</accession>
<dbReference type="EMBL" id="JAWHQM010000070">
    <property type="protein sequence ID" value="KAK5636427.1"/>
    <property type="molecule type" value="Genomic_DNA"/>
</dbReference>
<dbReference type="AlphaFoldDB" id="A0AAN7ZAG3"/>
<evidence type="ECO:0000313" key="2">
    <source>
        <dbReference type="Proteomes" id="UP001305414"/>
    </source>
</evidence>
<evidence type="ECO:0000313" key="1">
    <source>
        <dbReference type="EMBL" id="KAK5636427.1"/>
    </source>
</evidence>
<dbReference type="Proteomes" id="UP001305414">
    <property type="component" value="Unassembled WGS sequence"/>
</dbReference>
<sequence length="103" mass="11194">MLKGGTSVSNAAPERVWRRRTGFVALMLATAKSKGMIAYSGTEENRWLATHTLDVARAYRLALEIGKAGSVFHPIADGGVRTKDIVEVLARKLDVPVVTTLQE</sequence>
<dbReference type="InterPro" id="IPR036291">
    <property type="entry name" value="NAD(P)-bd_dom_sf"/>
</dbReference>
<reference evidence="1 2" key="1">
    <citation type="submission" date="2023-10" db="EMBL/GenBank/DDBJ databases">
        <title>Draft genome sequence of Xylaria bambusicola isolate GMP-LS, the root and basal stem rot pathogen of sugarcane in Indonesia.</title>
        <authorList>
            <person name="Selvaraj P."/>
            <person name="Muralishankar V."/>
            <person name="Muruganantham S."/>
            <person name="Sp S."/>
            <person name="Haryani S."/>
            <person name="Lau K.J.X."/>
            <person name="Naqvi N.I."/>
        </authorList>
    </citation>
    <scope>NUCLEOTIDE SEQUENCE [LARGE SCALE GENOMIC DNA]</scope>
    <source>
        <strain evidence="1">GMP-LS</strain>
    </source>
</reference>
<protein>
    <recommendedName>
        <fullName evidence="3">NAD-dependent epimerase/dehydratase domain-containing protein</fullName>
    </recommendedName>
</protein>
<dbReference type="SUPFAM" id="SSF51735">
    <property type="entry name" value="NAD(P)-binding Rossmann-fold domains"/>
    <property type="match status" value="1"/>
</dbReference>
<evidence type="ECO:0008006" key="3">
    <source>
        <dbReference type="Google" id="ProtNLM"/>
    </source>
</evidence>
<name>A0AAN7ZAG3_9PEZI</name>
<gene>
    <name evidence="1" type="ORF">RRF57_012139</name>
</gene>